<name>Q0RJU1_FRAAA</name>
<dbReference type="HOGENOM" id="CLU_2861215_0_0_11"/>
<dbReference type="EMBL" id="CT573213">
    <property type="protein sequence ID" value="CAJ62219.1"/>
    <property type="molecule type" value="Genomic_DNA"/>
</dbReference>
<protein>
    <submittedName>
        <fullName evidence="1">Uncharacterized protein</fullName>
    </submittedName>
</protein>
<evidence type="ECO:0000313" key="2">
    <source>
        <dbReference type="Proteomes" id="UP000000657"/>
    </source>
</evidence>
<gene>
    <name evidence="1" type="ordered locus">FRAAL3576</name>
</gene>
<proteinExistence type="predicted"/>
<sequence>MVPALGIVRDVGLTSDGAARLRGIRMTVSRARGGGDRAACWRLVGVRRRSPAHRSNHPACRRPQ</sequence>
<reference evidence="1 2" key="1">
    <citation type="journal article" date="2007" name="Genome Res.">
        <title>Genome characteristics of facultatively symbiotic Frankia sp. strains reflect host range and host plant biogeography.</title>
        <authorList>
            <person name="Normand P."/>
            <person name="Lapierre P."/>
            <person name="Tisa L.S."/>
            <person name="Gogarten J.P."/>
            <person name="Alloisio N."/>
            <person name="Bagnarol E."/>
            <person name="Bassi C.A."/>
            <person name="Berry A.M."/>
            <person name="Bickhart D.M."/>
            <person name="Choisne N."/>
            <person name="Couloux A."/>
            <person name="Cournoyer B."/>
            <person name="Cruveiller S."/>
            <person name="Daubin V."/>
            <person name="Demange N."/>
            <person name="Francino M.P."/>
            <person name="Goltsman E."/>
            <person name="Huang Y."/>
            <person name="Kopp O.R."/>
            <person name="Labarre L."/>
            <person name="Lapidus A."/>
            <person name="Lavire C."/>
            <person name="Marechal J."/>
            <person name="Martinez M."/>
            <person name="Mastronunzio J.E."/>
            <person name="Mullin B.C."/>
            <person name="Niemann J."/>
            <person name="Pujic P."/>
            <person name="Rawnsley T."/>
            <person name="Rouy Z."/>
            <person name="Schenowitz C."/>
            <person name="Sellstedt A."/>
            <person name="Tavares F."/>
            <person name="Tomkins J.P."/>
            <person name="Vallenet D."/>
            <person name="Valverde C."/>
            <person name="Wall L.G."/>
            <person name="Wang Y."/>
            <person name="Medigue C."/>
            <person name="Benson D.R."/>
        </authorList>
    </citation>
    <scope>NUCLEOTIDE SEQUENCE [LARGE SCALE GENOMIC DNA]</scope>
    <source>
        <strain evidence="2">DSM 45986 / CECT 9034 / ACN14a</strain>
    </source>
</reference>
<evidence type="ECO:0000313" key="1">
    <source>
        <dbReference type="EMBL" id="CAJ62219.1"/>
    </source>
</evidence>
<keyword evidence="2" id="KW-1185">Reference proteome</keyword>
<dbReference type="Proteomes" id="UP000000657">
    <property type="component" value="Chromosome"/>
</dbReference>
<dbReference type="AlphaFoldDB" id="Q0RJU1"/>
<dbReference type="KEGG" id="fal:FRAAL3576"/>
<accession>Q0RJU1</accession>
<organism evidence="1 2">
    <name type="scientific">Frankia alni (strain DSM 45986 / CECT 9034 / ACN14a)</name>
    <dbReference type="NCBI Taxonomy" id="326424"/>
    <lineage>
        <taxon>Bacteria</taxon>
        <taxon>Bacillati</taxon>
        <taxon>Actinomycetota</taxon>
        <taxon>Actinomycetes</taxon>
        <taxon>Frankiales</taxon>
        <taxon>Frankiaceae</taxon>
        <taxon>Frankia</taxon>
    </lineage>
</organism>